<dbReference type="Pfam" id="PF07728">
    <property type="entry name" value="AAA_5"/>
    <property type="match status" value="1"/>
</dbReference>
<dbReference type="PANTHER" id="PTHR37291:SF1">
    <property type="entry name" value="TYPE IV METHYL-DIRECTED RESTRICTION ENZYME ECOKMCRB SUBUNIT"/>
    <property type="match status" value="1"/>
</dbReference>
<evidence type="ECO:0000313" key="3">
    <source>
        <dbReference type="Proteomes" id="UP001595932"/>
    </source>
</evidence>
<dbReference type="Gene3D" id="3.40.50.300">
    <property type="entry name" value="P-loop containing nucleotide triphosphate hydrolases"/>
    <property type="match status" value="1"/>
</dbReference>
<evidence type="ECO:0000259" key="1">
    <source>
        <dbReference type="SMART" id="SM00382"/>
    </source>
</evidence>
<dbReference type="InterPro" id="IPR011704">
    <property type="entry name" value="ATPase_dyneun-rel_AAA"/>
</dbReference>
<dbReference type="RefSeq" id="WP_377279154.1">
    <property type="nucleotide sequence ID" value="NZ_JBHSGL010000005.1"/>
</dbReference>
<dbReference type="CDD" id="cd00009">
    <property type="entry name" value="AAA"/>
    <property type="match status" value="1"/>
</dbReference>
<organism evidence="2 3">
    <name type="scientific">Planococcus dechangensis</name>
    <dbReference type="NCBI Taxonomy" id="1176255"/>
    <lineage>
        <taxon>Bacteria</taxon>
        <taxon>Bacillati</taxon>
        <taxon>Bacillota</taxon>
        <taxon>Bacilli</taxon>
        <taxon>Bacillales</taxon>
        <taxon>Caryophanaceae</taxon>
        <taxon>Planococcus</taxon>
    </lineage>
</organism>
<dbReference type="SUPFAM" id="SSF52540">
    <property type="entry name" value="P-loop containing nucleoside triphosphate hydrolases"/>
    <property type="match status" value="1"/>
</dbReference>
<dbReference type="PANTHER" id="PTHR37291">
    <property type="entry name" value="5-METHYLCYTOSINE-SPECIFIC RESTRICTION ENZYME B"/>
    <property type="match status" value="1"/>
</dbReference>
<gene>
    <name evidence="2" type="ORF">ACFO5U_11245</name>
</gene>
<keyword evidence="3" id="KW-1185">Reference proteome</keyword>
<reference evidence="3" key="1">
    <citation type="journal article" date="2019" name="Int. J. Syst. Evol. Microbiol.">
        <title>The Global Catalogue of Microorganisms (GCM) 10K type strain sequencing project: providing services to taxonomists for standard genome sequencing and annotation.</title>
        <authorList>
            <consortium name="The Broad Institute Genomics Platform"/>
            <consortium name="The Broad Institute Genome Sequencing Center for Infectious Disease"/>
            <person name="Wu L."/>
            <person name="Ma J."/>
        </authorList>
    </citation>
    <scope>NUCLEOTIDE SEQUENCE [LARGE SCALE GENOMIC DNA]</scope>
    <source>
        <strain evidence="3">CGMCC 1.12151</strain>
    </source>
</reference>
<sequence>MAEQTIYNTPLEMTKDQWVEMLRNDEVFQERDKQMILAIMQYDGRPHATPIAHAIGLKGRGAINLQVDQLGKRIMKHYPGFAYPKQEGGEDQTWHIPFLGELQPDRSRFVWSLRPELEQAAEIYFADDLREGKALPSQGEYSEIRKKIFGSPYIDISYRRYIKFKENKLYDEAYKLEILSGLNGFLKGQNINELTIVDITKKLQKENPNAGSFVHWSNTADLVKFAEAKPVEVAALMNDLYNSDAPVSERIEKFREEGKAFSSEISLGAPLFGYLLAAKNYKEFPIYKQEVFTAVKADYGIELKLGSAGKNYEVYRYICNLAIEHFKREDPALTALDIQDFFYCATTYDQIKVESAMDYLLELSTELGKFEKDQELMLKTIADMDPEILEQVSDQYRNKEKVNLIRHKIAEKLLEDGSITVVDMDIIKKDISTKYDTKILNSWSDFSILFQLYYFDKKKKVQRELTKIHRAIRNFEELKDRKFVEDKVLNGYSWNNQFGTSRCWLAVYEAEYANHRTAPQLFVAIDPNGIEYGLHNGVEHPQGGQRSVAHVNTAEDFTFEDLHSKILDVLDEFTNEQTDVEIVNPPVKELTKDKWIELLGDRSIFLEKDWLYLAKLYELGGQATATQLGEALGMSRNSFNSPIVNLAKRVKEETGLQDVKRDDGTICYWCVLFEGEYEENNHFLWGLKPNLKQALGETISEQEIYESYSKDDFLDEVFINEKTYDKIASLLEYKKNIILQGPPGVGKTFVSKRLAYSLMGTKDESRVEMVQFHQNYSYEDFVMGFRPKENGFSLQFGVFYDFCQRALDNPEQDYYFVIDEINRGNLSKIFGELFMLMERDKRDEFVTMGYSKEKFTVPSNLHLIGTMNTADRSLAQLEVALRRRFAFVTLEPAFNEKWRQHMIKENVSIEMVSKIQQTVEKLNHEIVNEYQLGNGYAIGHSFFTAKPEGISESYWFEGIMEFEILPLLEEYYFDRPDIVEQLIKEI</sequence>
<accession>A0ABV9MDD8</accession>
<proteinExistence type="predicted"/>
<evidence type="ECO:0000313" key="2">
    <source>
        <dbReference type="EMBL" id="MFC4713444.1"/>
    </source>
</evidence>
<feature type="domain" description="AAA+ ATPase" evidence="1">
    <location>
        <begin position="733"/>
        <end position="891"/>
    </location>
</feature>
<dbReference type="InterPro" id="IPR003593">
    <property type="entry name" value="AAA+_ATPase"/>
</dbReference>
<dbReference type="Proteomes" id="UP001595932">
    <property type="component" value="Unassembled WGS sequence"/>
</dbReference>
<name>A0ABV9MDD8_9BACL</name>
<comment type="caution">
    <text evidence="2">The sequence shown here is derived from an EMBL/GenBank/DDBJ whole genome shotgun (WGS) entry which is preliminary data.</text>
</comment>
<dbReference type="SMART" id="SM00382">
    <property type="entry name" value="AAA"/>
    <property type="match status" value="1"/>
</dbReference>
<dbReference type="InterPro" id="IPR027417">
    <property type="entry name" value="P-loop_NTPase"/>
</dbReference>
<protein>
    <submittedName>
        <fullName evidence="2">AAA family ATPase</fullName>
    </submittedName>
</protein>
<dbReference type="InterPro" id="IPR052934">
    <property type="entry name" value="Methyl-DNA_Rec/Restrict_Enz"/>
</dbReference>
<dbReference type="EMBL" id="JBHSGL010000005">
    <property type="protein sequence ID" value="MFC4713444.1"/>
    <property type="molecule type" value="Genomic_DNA"/>
</dbReference>